<evidence type="ECO:0000256" key="10">
    <source>
        <dbReference type="ARBA" id="ARBA00042102"/>
    </source>
</evidence>
<feature type="domain" description="Pyridoxamine kinase/Phosphomethylpyrimidine kinase" evidence="12">
    <location>
        <begin position="14"/>
        <end position="257"/>
    </location>
</feature>
<dbReference type="CDD" id="cd01169">
    <property type="entry name" value="HMPP_kinase"/>
    <property type="match status" value="1"/>
</dbReference>
<evidence type="ECO:0000313" key="14">
    <source>
        <dbReference type="Proteomes" id="UP001275315"/>
    </source>
</evidence>
<dbReference type="Proteomes" id="UP001275315">
    <property type="component" value="Unassembled WGS sequence"/>
</dbReference>
<evidence type="ECO:0000256" key="11">
    <source>
        <dbReference type="ARBA" id="ARBA00043176"/>
    </source>
</evidence>
<dbReference type="Gene3D" id="3.40.1190.20">
    <property type="match status" value="1"/>
</dbReference>
<keyword evidence="13" id="KW-0418">Kinase</keyword>
<name>A0ABU5CV58_9BACI</name>
<gene>
    <name evidence="13" type="primary">thiD</name>
    <name evidence="13" type="ORF">RWD45_19100</name>
</gene>
<comment type="catalytic activity">
    <reaction evidence="2">
        <text>4-amino-2-methyl-5-(phosphooxymethyl)pyrimidine + ATP = 4-amino-2-methyl-5-(diphosphooxymethyl)pyrimidine + ADP</text>
        <dbReference type="Rhea" id="RHEA:19893"/>
        <dbReference type="ChEBI" id="CHEBI:30616"/>
        <dbReference type="ChEBI" id="CHEBI:57841"/>
        <dbReference type="ChEBI" id="CHEBI:58354"/>
        <dbReference type="ChEBI" id="CHEBI:456216"/>
        <dbReference type="EC" id="2.7.4.7"/>
    </reaction>
</comment>
<evidence type="ECO:0000256" key="2">
    <source>
        <dbReference type="ARBA" id="ARBA00000565"/>
    </source>
</evidence>
<comment type="caution">
    <text evidence="13">The sequence shown here is derived from an EMBL/GenBank/DDBJ whole genome shotgun (WGS) entry which is preliminary data.</text>
</comment>
<accession>A0ABU5CV58</accession>
<keyword evidence="8" id="KW-0784">Thiamine biosynthesis</keyword>
<keyword evidence="14" id="KW-1185">Reference proteome</keyword>
<evidence type="ECO:0000256" key="8">
    <source>
        <dbReference type="ARBA" id="ARBA00022977"/>
    </source>
</evidence>
<evidence type="ECO:0000256" key="1">
    <source>
        <dbReference type="ARBA" id="ARBA00000151"/>
    </source>
</evidence>
<dbReference type="InterPro" id="IPR029056">
    <property type="entry name" value="Ribokinase-like"/>
</dbReference>
<evidence type="ECO:0000256" key="3">
    <source>
        <dbReference type="ARBA" id="ARBA00004769"/>
    </source>
</evidence>
<dbReference type="EC" id="2.7.1.49" evidence="5"/>
<dbReference type="PANTHER" id="PTHR20858">
    <property type="entry name" value="PHOSPHOMETHYLPYRIMIDINE KINASE"/>
    <property type="match status" value="1"/>
</dbReference>
<dbReference type="EMBL" id="JAWDIQ010000003">
    <property type="protein sequence ID" value="MDY0410267.1"/>
    <property type="molecule type" value="Genomic_DNA"/>
</dbReference>
<evidence type="ECO:0000259" key="12">
    <source>
        <dbReference type="Pfam" id="PF08543"/>
    </source>
</evidence>
<dbReference type="SUPFAM" id="SSF53613">
    <property type="entry name" value="Ribokinase-like"/>
    <property type="match status" value="1"/>
</dbReference>
<evidence type="ECO:0000256" key="4">
    <source>
        <dbReference type="ARBA" id="ARBA00009879"/>
    </source>
</evidence>
<evidence type="ECO:0000256" key="7">
    <source>
        <dbReference type="ARBA" id="ARBA00019161"/>
    </source>
</evidence>
<dbReference type="PANTHER" id="PTHR20858:SF17">
    <property type="entry name" value="HYDROXYMETHYLPYRIMIDINE_PHOSPHOMETHYLPYRIMIDINE KINASE THI20-RELATED"/>
    <property type="match status" value="1"/>
</dbReference>
<dbReference type="GO" id="GO:0008972">
    <property type="term" value="F:phosphomethylpyrimidine kinase activity"/>
    <property type="evidence" value="ECO:0007669"/>
    <property type="project" value="UniProtKB-EC"/>
</dbReference>
<dbReference type="GO" id="GO:0008902">
    <property type="term" value="F:hydroxymethylpyrimidine kinase activity"/>
    <property type="evidence" value="ECO:0007669"/>
    <property type="project" value="UniProtKB-EC"/>
</dbReference>
<sequence>MKHIPCALTIAGSDPSGGAGIQADLKTFQELQSYGMSVITSLTAQNTTGVQGVYHIPTDMIEQQLTSIMNDMPIHAFKTGMIANVDMMKVIEKRVPEINAPYIMDPVMVATSGDPLISTQAQQYLCNHLLPLATVVTPNIPEAETIIGEKINTEDDMKEAAIQIVKHYGAQAALIKGGHIKGDAVDFLYDGNNMFTFSAQRIETKNSHGTGCTLSAAITAFLAQGASFYDAVKRSKTYITLAIKHSLPLGNGSGPTNHWAPRINETTKLEEIKS</sequence>
<comment type="similarity">
    <text evidence="4">Belongs to the ThiD family.</text>
</comment>
<protein>
    <recommendedName>
        <fullName evidence="7">Hydroxymethylpyrimidine/phosphomethylpyrimidine kinase</fullName>
        <ecNumber evidence="5">2.7.1.49</ecNumber>
        <ecNumber evidence="6">2.7.4.7</ecNumber>
    </recommendedName>
    <alternativeName>
        <fullName evidence="10">Hydroxymethylpyrimidine kinase</fullName>
    </alternativeName>
    <alternativeName>
        <fullName evidence="11">Hydroxymethylpyrimidine phosphate kinase</fullName>
    </alternativeName>
</protein>
<dbReference type="EC" id="2.7.4.7" evidence="6"/>
<comment type="pathway">
    <text evidence="9">Cofactor biosynthesis; thiamine diphosphate biosynthesis; 4-amino-2-methyl-5-diphosphomethylpyrimidine from 5-amino-1-(5-phospho-D-ribosyl)imidazole: step 2/3.</text>
</comment>
<proteinExistence type="inferred from homology"/>
<keyword evidence="13" id="KW-0808">Transferase</keyword>
<dbReference type="InterPro" id="IPR004399">
    <property type="entry name" value="HMP/HMP-P_kinase_dom"/>
</dbReference>
<evidence type="ECO:0000256" key="6">
    <source>
        <dbReference type="ARBA" id="ARBA00012963"/>
    </source>
</evidence>
<dbReference type="RefSeq" id="WP_320381142.1">
    <property type="nucleotide sequence ID" value="NZ_JAWDIQ010000003.1"/>
</dbReference>
<dbReference type="Pfam" id="PF08543">
    <property type="entry name" value="Phos_pyr_kin"/>
    <property type="match status" value="1"/>
</dbReference>
<comment type="pathway">
    <text evidence="3">Cofactor biosynthesis; thiamine diphosphate biosynthesis; 4-amino-2-methyl-5-diphosphomethylpyrimidine from 5-amino-1-(5-phospho-D-ribosyl)imidazole: step 3/3.</text>
</comment>
<evidence type="ECO:0000256" key="9">
    <source>
        <dbReference type="ARBA" id="ARBA00037917"/>
    </source>
</evidence>
<comment type="catalytic activity">
    <reaction evidence="1">
        <text>4-amino-5-hydroxymethyl-2-methylpyrimidine + ATP = 4-amino-2-methyl-5-(phosphooxymethyl)pyrimidine + ADP + H(+)</text>
        <dbReference type="Rhea" id="RHEA:23096"/>
        <dbReference type="ChEBI" id="CHEBI:15378"/>
        <dbReference type="ChEBI" id="CHEBI:16892"/>
        <dbReference type="ChEBI" id="CHEBI:30616"/>
        <dbReference type="ChEBI" id="CHEBI:58354"/>
        <dbReference type="ChEBI" id="CHEBI:456216"/>
        <dbReference type="EC" id="2.7.1.49"/>
    </reaction>
</comment>
<evidence type="ECO:0000313" key="13">
    <source>
        <dbReference type="EMBL" id="MDY0410267.1"/>
    </source>
</evidence>
<evidence type="ECO:0000256" key="5">
    <source>
        <dbReference type="ARBA" id="ARBA00012135"/>
    </source>
</evidence>
<organism evidence="13 14">
    <name type="scientific">Paracerasibacillus soli</name>
    <dbReference type="NCBI Taxonomy" id="480284"/>
    <lineage>
        <taxon>Bacteria</taxon>
        <taxon>Bacillati</taxon>
        <taxon>Bacillota</taxon>
        <taxon>Bacilli</taxon>
        <taxon>Bacillales</taxon>
        <taxon>Bacillaceae</taxon>
        <taxon>Paracerasibacillus</taxon>
    </lineage>
</organism>
<dbReference type="NCBIfam" id="TIGR00097">
    <property type="entry name" value="HMP-P_kinase"/>
    <property type="match status" value="1"/>
</dbReference>
<reference evidence="13 14" key="1">
    <citation type="submission" date="2023-10" db="EMBL/GenBank/DDBJ databases">
        <title>Virgibacillus soli CC-YMP-6 genome.</title>
        <authorList>
            <person name="Miliotis G."/>
            <person name="Sengupta P."/>
            <person name="Hameed A."/>
            <person name="Chuvochina M."/>
            <person name="Mcdonagh F."/>
            <person name="Simpson A.C."/>
            <person name="Singh N.K."/>
            <person name="Rekha P.D."/>
            <person name="Raman K."/>
            <person name="Hugenholtz P."/>
            <person name="Venkateswaran K."/>
        </authorList>
    </citation>
    <scope>NUCLEOTIDE SEQUENCE [LARGE SCALE GENOMIC DNA]</scope>
    <source>
        <strain evidence="13 14">CC-YMP-6</strain>
    </source>
</reference>
<dbReference type="InterPro" id="IPR013749">
    <property type="entry name" value="PM/HMP-P_kinase-1"/>
</dbReference>